<reference evidence="1 2" key="1">
    <citation type="submission" date="2014-10" db="EMBL/GenBank/DDBJ databases">
        <title>Draft genome of anammox bacterium scalindua brodae, obtained using differential coverage binning of sequence data from two enrichment reactors.</title>
        <authorList>
            <person name="Speth D.R."/>
            <person name="Russ L."/>
            <person name="Kartal B."/>
            <person name="Op den Camp H.J."/>
            <person name="Dutilh B.E."/>
            <person name="Jetten M.S."/>
        </authorList>
    </citation>
    <scope>NUCLEOTIDE SEQUENCE [LARGE SCALE GENOMIC DNA]</scope>
    <source>
        <strain evidence="1">RU1</strain>
    </source>
</reference>
<dbReference type="PATRIC" id="fig|237368.3.peg.1520"/>
<gene>
    <name evidence="1" type="primary">ino1_2</name>
    <name evidence="1" type="ORF">SCABRO_01390</name>
</gene>
<dbReference type="GO" id="GO:0006021">
    <property type="term" value="P:inositol biosynthetic process"/>
    <property type="evidence" value="ECO:0007669"/>
    <property type="project" value="TreeGrafter"/>
</dbReference>
<dbReference type="GO" id="GO:0004512">
    <property type="term" value="F:inositol-3-phosphate synthase activity"/>
    <property type="evidence" value="ECO:0007669"/>
    <property type="project" value="UniProtKB-EC"/>
</dbReference>
<evidence type="ECO:0000313" key="1">
    <source>
        <dbReference type="EMBL" id="KHE92846.1"/>
    </source>
</evidence>
<keyword evidence="1" id="KW-0413">Isomerase</keyword>
<dbReference type="SUPFAM" id="SSF51735">
    <property type="entry name" value="NAD(P)-binding Rossmann-fold domains"/>
    <property type="match status" value="1"/>
</dbReference>
<name>A0A0B0ELH0_9BACT</name>
<sequence length="270" mass="29892">MDKIKIAIVGVGNCASALIHGIHYYRDKKFGDATGLLSWEIGGYRPGEIEVVAAFDIDELKVGKDLNEAIFSRSNCTDVFHTYLPDAGISVQMGKILDGDSDVLKDDAGIETFFLDDYENSTREKIVHILKETGAEIMMNYLPVGLDDASRYYAYCALDAGVAFVNNTSVFIASNPFWALKFDKRNIPIIGDILNNKFEIFATINSACFAIDAIRCAKLALNRGVGGVLLAPSAYFCIYTLGRYTYDESFNMIEQFINNEEDSCVSKILV</sequence>
<dbReference type="EC" id="5.5.1.4" evidence="1"/>
<evidence type="ECO:0000313" key="2">
    <source>
        <dbReference type="Proteomes" id="UP000030652"/>
    </source>
</evidence>
<dbReference type="PANTHER" id="PTHR43125:SF1">
    <property type="entry name" value="INOSITOL-3-PHOSPHATE SYNTHASE"/>
    <property type="match status" value="1"/>
</dbReference>
<organism evidence="1 2">
    <name type="scientific">Candidatus Scalindua brodae</name>
    <dbReference type="NCBI Taxonomy" id="237368"/>
    <lineage>
        <taxon>Bacteria</taxon>
        <taxon>Pseudomonadati</taxon>
        <taxon>Planctomycetota</taxon>
        <taxon>Candidatus Brocadiia</taxon>
        <taxon>Candidatus Brocadiales</taxon>
        <taxon>Candidatus Scalinduaceae</taxon>
        <taxon>Candidatus Scalindua</taxon>
    </lineage>
</organism>
<dbReference type="eggNOG" id="COG1260">
    <property type="taxonomic scope" value="Bacteria"/>
</dbReference>
<comment type="caution">
    <text evidence="1">The sequence shown here is derived from an EMBL/GenBank/DDBJ whole genome shotgun (WGS) entry which is preliminary data.</text>
</comment>
<dbReference type="AlphaFoldDB" id="A0A0B0ELH0"/>
<dbReference type="PANTHER" id="PTHR43125">
    <property type="entry name" value="INOSITOL-3-PHOSPHATE SYNTHASE"/>
    <property type="match status" value="1"/>
</dbReference>
<protein>
    <submittedName>
        <fullName evidence="1">Inositol-3-phosphate synthase</fullName>
        <ecNumber evidence="1">5.5.1.4</ecNumber>
    </submittedName>
</protein>
<dbReference type="EMBL" id="JRYO01000087">
    <property type="protein sequence ID" value="KHE92846.1"/>
    <property type="molecule type" value="Genomic_DNA"/>
</dbReference>
<dbReference type="InterPro" id="IPR036291">
    <property type="entry name" value="NAD(P)-bd_dom_sf"/>
</dbReference>
<dbReference type="InterPro" id="IPR052199">
    <property type="entry name" value="MIPS"/>
</dbReference>
<dbReference type="Proteomes" id="UP000030652">
    <property type="component" value="Unassembled WGS sequence"/>
</dbReference>
<dbReference type="Gene3D" id="3.40.50.720">
    <property type="entry name" value="NAD(P)-binding Rossmann-like Domain"/>
    <property type="match status" value="1"/>
</dbReference>
<proteinExistence type="predicted"/>
<accession>A0A0B0ELH0</accession>